<dbReference type="PANTHER" id="PTHR10343">
    <property type="entry name" value="5'-AMP-ACTIVATED PROTEIN KINASE , BETA SUBUNIT"/>
    <property type="match status" value="1"/>
</dbReference>
<comment type="caution">
    <text evidence="6">The sequence shown here is derived from an EMBL/GenBank/DDBJ whole genome shotgun (WGS) entry which is preliminary data.</text>
</comment>
<comment type="similarity">
    <text evidence="2">Belongs to the 5'-AMP-activated protein kinase beta subunit family.</text>
</comment>
<dbReference type="SUPFAM" id="SSF81296">
    <property type="entry name" value="E set domains"/>
    <property type="match status" value="1"/>
</dbReference>
<feature type="compositionally biased region" description="Low complexity" evidence="4">
    <location>
        <begin position="147"/>
        <end position="159"/>
    </location>
</feature>
<organism evidence="6 7">
    <name type="scientific">Polyplosphaeria fusca</name>
    <dbReference type="NCBI Taxonomy" id="682080"/>
    <lineage>
        <taxon>Eukaryota</taxon>
        <taxon>Fungi</taxon>
        <taxon>Dikarya</taxon>
        <taxon>Ascomycota</taxon>
        <taxon>Pezizomycotina</taxon>
        <taxon>Dothideomycetes</taxon>
        <taxon>Pleosporomycetidae</taxon>
        <taxon>Pleosporales</taxon>
        <taxon>Tetraplosphaeriaceae</taxon>
        <taxon>Polyplosphaeria</taxon>
    </lineage>
</organism>
<dbReference type="Gene3D" id="2.60.40.10">
    <property type="entry name" value="Immunoglobulins"/>
    <property type="match status" value="1"/>
</dbReference>
<dbReference type="AlphaFoldDB" id="A0A9P4QW37"/>
<dbReference type="Pfam" id="PF04739">
    <property type="entry name" value="AMPKBI"/>
    <property type="match status" value="1"/>
</dbReference>
<dbReference type="PANTHER" id="PTHR10343:SF84">
    <property type="entry name" value="5'-AMP-ACTIVATED PROTEIN KINASE SUBUNIT BETA-1"/>
    <property type="match status" value="1"/>
</dbReference>
<dbReference type="GO" id="GO:0005737">
    <property type="term" value="C:cytoplasm"/>
    <property type="evidence" value="ECO:0007669"/>
    <property type="project" value="UniProtKB-SubCell"/>
</dbReference>
<keyword evidence="3" id="KW-0963">Cytoplasm</keyword>
<feature type="compositionally biased region" description="Pro residues" evidence="4">
    <location>
        <begin position="200"/>
        <end position="211"/>
    </location>
</feature>
<proteinExistence type="inferred from homology"/>
<dbReference type="InterPro" id="IPR014756">
    <property type="entry name" value="Ig_E-set"/>
</dbReference>
<feature type="region of interest" description="Disordered" evidence="4">
    <location>
        <begin position="365"/>
        <end position="433"/>
    </location>
</feature>
<feature type="compositionally biased region" description="Basic and acidic residues" evidence="4">
    <location>
        <begin position="125"/>
        <end position="134"/>
    </location>
</feature>
<dbReference type="SUPFAM" id="SSF160219">
    <property type="entry name" value="AMPKBI-like"/>
    <property type="match status" value="1"/>
</dbReference>
<dbReference type="Proteomes" id="UP000799444">
    <property type="component" value="Unassembled WGS sequence"/>
</dbReference>
<dbReference type="InterPro" id="IPR006828">
    <property type="entry name" value="ASC_dom"/>
</dbReference>
<dbReference type="FunFam" id="2.60.40.10:FF:000562">
    <property type="entry name" value="Snf1 kinase complex beta-subunit Gal83"/>
    <property type="match status" value="1"/>
</dbReference>
<evidence type="ECO:0000259" key="5">
    <source>
        <dbReference type="SMART" id="SM01010"/>
    </source>
</evidence>
<feature type="compositionally biased region" description="Basic and acidic residues" evidence="4">
    <location>
        <begin position="173"/>
        <end position="187"/>
    </location>
</feature>
<protein>
    <submittedName>
        <fullName evidence="6">AMPKBI-domain-containing protein</fullName>
    </submittedName>
</protein>
<dbReference type="InterPro" id="IPR037256">
    <property type="entry name" value="ASC_dom_sf"/>
</dbReference>
<keyword evidence="7" id="KW-1185">Reference proteome</keyword>
<dbReference type="CDD" id="cd02859">
    <property type="entry name" value="E_set_AMPKbeta_like_N"/>
    <property type="match status" value="1"/>
</dbReference>
<feature type="compositionally biased region" description="Pro residues" evidence="4">
    <location>
        <begin position="393"/>
        <end position="417"/>
    </location>
</feature>
<comment type="subcellular location">
    <subcellularLocation>
        <location evidence="1">Cytoplasm</location>
    </subcellularLocation>
</comment>
<evidence type="ECO:0000256" key="4">
    <source>
        <dbReference type="SAM" id="MobiDB-lite"/>
    </source>
</evidence>
<feature type="compositionally biased region" description="Polar residues" evidence="4">
    <location>
        <begin position="113"/>
        <end position="124"/>
    </location>
</feature>
<dbReference type="GO" id="GO:0019901">
    <property type="term" value="F:protein kinase binding"/>
    <property type="evidence" value="ECO:0007669"/>
    <property type="project" value="TreeGrafter"/>
</dbReference>
<dbReference type="GO" id="GO:0007165">
    <property type="term" value="P:signal transduction"/>
    <property type="evidence" value="ECO:0007669"/>
    <property type="project" value="TreeGrafter"/>
</dbReference>
<evidence type="ECO:0000256" key="2">
    <source>
        <dbReference type="ARBA" id="ARBA00010926"/>
    </source>
</evidence>
<name>A0A9P4QW37_9PLEO</name>
<dbReference type="InterPro" id="IPR032640">
    <property type="entry name" value="AMPK1_CBM"/>
</dbReference>
<feature type="compositionally biased region" description="Basic residues" evidence="4">
    <location>
        <begin position="421"/>
        <end position="433"/>
    </location>
</feature>
<dbReference type="GO" id="GO:0031588">
    <property type="term" value="C:nucleotide-activated protein kinase complex"/>
    <property type="evidence" value="ECO:0007669"/>
    <property type="project" value="TreeGrafter"/>
</dbReference>
<evidence type="ECO:0000256" key="1">
    <source>
        <dbReference type="ARBA" id="ARBA00004496"/>
    </source>
</evidence>
<sequence length="541" mass="58594">MGNQASRSNPPSSASNAAAAQAQAPSPSPAAASSSHGPAPAHLHSSHANPRRRESIQALTFKAHAAPPSATFEQAAAHPTQRPPSRGRSQTLQPASSTSTTAQVTQQLRAHDTNNSYTNMGNEQSRPKEKHEKLAFTPPRTRPSTDKAAAALSSEKAAAPSPQTQPVDVPAAPKEESYARSRTEHTPSIDPADASQDFLAPPPQYTRPPRLPLPIEEEVHTPGSPIISAADLVAPLEIDPIEPNGALPRRSSVLSSTTVEEDDDLGEEYKLPQDQPTVPTLIEWEGPGERVFVTGTFAGWNRKFKLHRNGPSKKSNVLSAMVNIVPGTHHLKFLVDNDMRTSDKLPTAVDYTNILVNYLEVSLDDVPQTGTDAPTEPKESAPAPVQELRAPPGVYPPQTLPPTPELVPYTKPDPAPEPSKSKKPSRISSPKRYHQQIPRYILDLDAPEDSRRFARASAVIGNLPIPPTLPMFLSKSILNGTTPMKDDSSVLILPNHTVLNHLATSSIKDNILATSATTRYKQKFLTTIMYKPRSDDSDREH</sequence>
<evidence type="ECO:0000313" key="6">
    <source>
        <dbReference type="EMBL" id="KAF2733535.1"/>
    </source>
</evidence>
<evidence type="ECO:0000313" key="7">
    <source>
        <dbReference type="Proteomes" id="UP000799444"/>
    </source>
</evidence>
<feature type="domain" description="Association with the SNF1 complex (ASC)" evidence="5">
    <location>
        <begin position="421"/>
        <end position="533"/>
    </location>
</feature>
<dbReference type="InterPro" id="IPR050827">
    <property type="entry name" value="CRP1_MDG1_kinase"/>
</dbReference>
<feature type="compositionally biased region" description="Low complexity" evidence="4">
    <location>
        <begin position="1"/>
        <end position="48"/>
    </location>
</feature>
<accession>A0A9P4QW37</accession>
<dbReference type="InterPro" id="IPR013783">
    <property type="entry name" value="Ig-like_fold"/>
</dbReference>
<dbReference type="EMBL" id="ML996160">
    <property type="protein sequence ID" value="KAF2733535.1"/>
    <property type="molecule type" value="Genomic_DNA"/>
</dbReference>
<feature type="compositionally biased region" description="Low complexity" evidence="4">
    <location>
        <begin position="89"/>
        <end position="108"/>
    </location>
</feature>
<dbReference type="Gene3D" id="6.20.250.60">
    <property type="match status" value="1"/>
</dbReference>
<dbReference type="OrthoDB" id="531008at2759"/>
<evidence type="ECO:0000256" key="3">
    <source>
        <dbReference type="ARBA" id="ARBA00022490"/>
    </source>
</evidence>
<dbReference type="Pfam" id="PF16561">
    <property type="entry name" value="AMPK1_CBM"/>
    <property type="match status" value="1"/>
</dbReference>
<dbReference type="SMART" id="SM01010">
    <property type="entry name" value="AMPKBI"/>
    <property type="match status" value="1"/>
</dbReference>
<gene>
    <name evidence="6" type="ORF">EJ04DRAFT_468333</name>
</gene>
<feature type="region of interest" description="Disordered" evidence="4">
    <location>
        <begin position="1"/>
        <end position="211"/>
    </location>
</feature>
<dbReference type="GO" id="GO:0005634">
    <property type="term" value="C:nucleus"/>
    <property type="evidence" value="ECO:0007669"/>
    <property type="project" value="TreeGrafter"/>
</dbReference>
<reference evidence="6" key="1">
    <citation type="journal article" date="2020" name="Stud. Mycol.">
        <title>101 Dothideomycetes genomes: a test case for predicting lifestyles and emergence of pathogens.</title>
        <authorList>
            <person name="Haridas S."/>
            <person name="Albert R."/>
            <person name="Binder M."/>
            <person name="Bloem J."/>
            <person name="Labutti K."/>
            <person name="Salamov A."/>
            <person name="Andreopoulos B."/>
            <person name="Baker S."/>
            <person name="Barry K."/>
            <person name="Bills G."/>
            <person name="Bluhm B."/>
            <person name="Cannon C."/>
            <person name="Castanera R."/>
            <person name="Culley D."/>
            <person name="Daum C."/>
            <person name="Ezra D."/>
            <person name="Gonzalez J."/>
            <person name="Henrissat B."/>
            <person name="Kuo A."/>
            <person name="Liang C."/>
            <person name="Lipzen A."/>
            <person name="Lutzoni F."/>
            <person name="Magnuson J."/>
            <person name="Mondo S."/>
            <person name="Nolan M."/>
            <person name="Ohm R."/>
            <person name="Pangilinan J."/>
            <person name="Park H.-J."/>
            <person name="Ramirez L."/>
            <person name="Alfaro M."/>
            <person name="Sun H."/>
            <person name="Tritt A."/>
            <person name="Yoshinaga Y."/>
            <person name="Zwiers L.-H."/>
            <person name="Turgeon B."/>
            <person name="Goodwin S."/>
            <person name="Spatafora J."/>
            <person name="Crous P."/>
            <person name="Grigoriev I."/>
        </authorList>
    </citation>
    <scope>NUCLEOTIDE SEQUENCE</scope>
    <source>
        <strain evidence="6">CBS 125425</strain>
    </source>
</reference>